<gene>
    <name evidence="2" type="ORF">SAMN04488130_10753</name>
</gene>
<dbReference type="PANTHER" id="PTHR45947:SF3">
    <property type="entry name" value="SULFOQUINOVOSYL TRANSFERASE SQD2"/>
    <property type="match status" value="1"/>
</dbReference>
<dbReference type="RefSeq" id="WP_103999987.1">
    <property type="nucleotide sequence ID" value="NZ_FNVP01000007.1"/>
</dbReference>
<evidence type="ECO:0000313" key="3">
    <source>
        <dbReference type="Proteomes" id="UP000236737"/>
    </source>
</evidence>
<accession>A0A1H5Y441</accession>
<proteinExistence type="predicted"/>
<dbReference type="OrthoDB" id="596635at2"/>
<keyword evidence="3" id="KW-1185">Reference proteome</keyword>
<dbReference type="PANTHER" id="PTHR45947">
    <property type="entry name" value="SULFOQUINOVOSYL TRANSFERASE SQD2"/>
    <property type="match status" value="1"/>
</dbReference>
<dbReference type="CDD" id="cd03801">
    <property type="entry name" value="GT4_PimA-like"/>
    <property type="match status" value="1"/>
</dbReference>
<keyword evidence="2" id="KW-0808">Transferase</keyword>
<reference evidence="3" key="1">
    <citation type="submission" date="2016-10" db="EMBL/GenBank/DDBJ databases">
        <authorList>
            <person name="Varghese N."/>
            <person name="Submissions S."/>
        </authorList>
    </citation>
    <scope>NUCLEOTIDE SEQUENCE [LARGE SCALE GENOMIC DNA]</scope>
    <source>
        <strain evidence="3">CGMCC 1.9230</strain>
    </source>
</reference>
<sequence length="388" mass="44271">MKIVYTAPNRAHHYQYALALDKKNILTAFVSGFPRFSPRAKIIEFKGKLFRADFLQTIYLLSLKLGFSQKISEHLAFLAKKEQDFACRKFINNADIFLFYNGSGLKTCQYANKKGLITIVEVVNCHVEYQEDLLKEEHHKLNIPWFPFHKAEKKRRLKEYQQADYILLPSEFVKRSFLDKGFPEEKLIKVPYGFNSLNLINLEKLQKKDTVFTVLFVGSISVRKGVRYLINAFQKLDIPNKKLLIVGPRDSYSGIDDLQLTVDIIFTGILKGNELENAYISADVFCLPTIEDGFGLVLGEALSYGLPIITTTNSGADDLINDGEEGFIVPIRDANTIYDKLTLLSTDLHLLNKMKLAARKKSSKLNGWDECGQTLCSILNHIYLKHKN</sequence>
<evidence type="ECO:0000313" key="2">
    <source>
        <dbReference type="EMBL" id="SEG18565.1"/>
    </source>
</evidence>
<dbReference type="SUPFAM" id="SSF53756">
    <property type="entry name" value="UDP-Glycosyltransferase/glycogen phosphorylase"/>
    <property type="match status" value="1"/>
</dbReference>
<evidence type="ECO:0000259" key="1">
    <source>
        <dbReference type="Pfam" id="PF00534"/>
    </source>
</evidence>
<dbReference type="InterPro" id="IPR001296">
    <property type="entry name" value="Glyco_trans_1"/>
</dbReference>
<dbReference type="AlphaFoldDB" id="A0A1H5Y441"/>
<dbReference type="Pfam" id="PF00534">
    <property type="entry name" value="Glycos_transf_1"/>
    <property type="match status" value="1"/>
</dbReference>
<dbReference type="Gene3D" id="3.40.50.2000">
    <property type="entry name" value="Glycogen Phosphorylase B"/>
    <property type="match status" value="2"/>
</dbReference>
<name>A0A1H5Y441_9FLAO</name>
<dbReference type="InterPro" id="IPR050194">
    <property type="entry name" value="Glycosyltransferase_grp1"/>
</dbReference>
<organism evidence="2 3">
    <name type="scientific">Flavobacterium urumqiense</name>
    <dbReference type="NCBI Taxonomy" id="935224"/>
    <lineage>
        <taxon>Bacteria</taxon>
        <taxon>Pseudomonadati</taxon>
        <taxon>Bacteroidota</taxon>
        <taxon>Flavobacteriia</taxon>
        <taxon>Flavobacteriales</taxon>
        <taxon>Flavobacteriaceae</taxon>
        <taxon>Flavobacterium</taxon>
    </lineage>
</organism>
<feature type="domain" description="Glycosyl transferase family 1" evidence="1">
    <location>
        <begin position="203"/>
        <end position="360"/>
    </location>
</feature>
<dbReference type="Proteomes" id="UP000236737">
    <property type="component" value="Unassembled WGS sequence"/>
</dbReference>
<protein>
    <submittedName>
        <fullName evidence="2">Glycosyltransferase involved in cell wall bisynthesis</fullName>
    </submittedName>
</protein>
<dbReference type="GO" id="GO:0016757">
    <property type="term" value="F:glycosyltransferase activity"/>
    <property type="evidence" value="ECO:0007669"/>
    <property type="project" value="InterPro"/>
</dbReference>
<dbReference type="EMBL" id="FNVP01000007">
    <property type="protein sequence ID" value="SEG18565.1"/>
    <property type="molecule type" value="Genomic_DNA"/>
</dbReference>